<name>A0ABD2Y4F0_9GENT</name>
<gene>
    <name evidence="1" type="ORF">ACH5RR_036843</name>
</gene>
<comment type="caution">
    <text evidence="1">The sequence shown here is derived from an EMBL/GenBank/DDBJ whole genome shotgun (WGS) entry which is preliminary data.</text>
</comment>
<protein>
    <submittedName>
        <fullName evidence="1">Uncharacterized protein</fullName>
    </submittedName>
</protein>
<dbReference type="Proteomes" id="UP001630127">
    <property type="component" value="Unassembled WGS sequence"/>
</dbReference>
<evidence type="ECO:0000313" key="2">
    <source>
        <dbReference type="Proteomes" id="UP001630127"/>
    </source>
</evidence>
<dbReference type="EMBL" id="JBJUIK010000015">
    <property type="protein sequence ID" value="KAL3502394.1"/>
    <property type="molecule type" value="Genomic_DNA"/>
</dbReference>
<evidence type="ECO:0000313" key="1">
    <source>
        <dbReference type="EMBL" id="KAL3502394.1"/>
    </source>
</evidence>
<dbReference type="AlphaFoldDB" id="A0ABD2Y4F0"/>
<organism evidence="1 2">
    <name type="scientific">Cinchona calisaya</name>
    <dbReference type="NCBI Taxonomy" id="153742"/>
    <lineage>
        <taxon>Eukaryota</taxon>
        <taxon>Viridiplantae</taxon>
        <taxon>Streptophyta</taxon>
        <taxon>Embryophyta</taxon>
        <taxon>Tracheophyta</taxon>
        <taxon>Spermatophyta</taxon>
        <taxon>Magnoliopsida</taxon>
        <taxon>eudicotyledons</taxon>
        <taxon>Gunneridae</taxon>
        <taxon>Pentapetalae</taxon>
        <taxon>asterids</taxon>
        <taxon>lamiids</taxon>
        <taxon>Gentianales</taxon>
        <taxon>Rubiaceae</taxon>
        <taxon>Cinchonoideae</taxon>
        <taxon>Cinchoneae</taxon>
        <taxon>Cinchona</taxon>
    </lineage>
</organism>
<sequence>MRSSGGLLFQRTNAFCHPCAHGFGQASTTSTIVGRSSLVANCPSLQPLQEIPVQPGPSSIVPSILPQQRKDSTLITGKPIAYFTAKVLPNVLVDQVPEPN</sequence>
<keyword evidence="2" id="KW-1185">Reference proteome</keyword>
<reference evidence="1 2" key="1">
    <citation type="submission" date="2024-11" db="EMBL/GenBank/DDBJ databases">
        <title>A near-complete genome assembly of Cinchona calisaya.</title>
        <authorList>
            <person name="Lian D.C."/>
            <person name="Zhao X.W."/>
            <person name="Wei L."/>
        </authorList>
    </citation>
    <scope>NUCLEOTIDE SEQUENCE [LARGE SCALE GENOMIC DNA]</scope>
    <source>
        <tissue evidence="1">Nenye</tissue>
    </source>
</reference>
<proteinExistence type="predicted"/>
<accession>A0ABD2Y4F0</accession>